<dbReference type="AlphaFoldDB" id="A0A376RJM5"/>
<keyword evidence="1" id="KW-0418">Kinase</keyword>
<dbReference type="EMBL" id="UGCD01000002">
    <property type="protein sequence ID" value="STI18228.1"/>
    <property type="molecule type" value="Genomic_DNA"/>
</dbReference>
<reference evidence="1 2" key="1">
    <citation type="submission" date="2018-06" db="EMBL/GenBank/DDBJ databases">
        <authorList>
            <consortium name="Pathogen Informatics"/>
            <person name="Doyle S."/>
        </authorList>
    </citation>
    <scope>NUCLEOTIDE SEQUENCE [LARGE SCALE GENOMIC DNA]</scope>
    <source>
        <strain evidence="1 2">NCTC10865</strain>
    </source>
</reference>
<gene>
    <name evidence="1" type="primary">ispE_2</name>
    <name evidence="1" type="ORF">NCTC10865_03557</name>
</gene>
<evidence type="ECO:0000313" key="1">
    <source>
        <dbReference type="EMBL" id="STI18228.1"/>
    </source>
</evidence>
<dbReference type="Proteomes" id="UP000254159">
    <property type="component" value="Unassembled WGS sequence"/>
</dbReference>
<organism evidence="1 2">
    <name type="scientific">Escherichia coli</name>
    <dbReference type="NCBI Taxonomy" id="562"/>
    <lineage>
        <taxon>Bacteria</taxon>
        <taxon>Pseudomonadati</taxon>
        <taxon>Pseudomonadota</taxon>
        <taxon>Gammaproteobacteria</taxon>
        <taxon>Enterobacterales</taxon>
        <taxon>Enterobacteriaceae</taxon>
        <taxon>Escherichia</taxon>
    </lineage>
</organism>
<proteinExistence type="predicted"/>
<sequence>MLSWLVRIRPVAPDWDRGLCLAEFDTESEARQVLEQAPEWLMALWRKALIFPHCTEPCFKPGKLSFGDNVTLFQTLHRAL</sequence>
<keyword evidence="1" id="KW-0808">Transferase</keyword>
<accession>A0A376RJM5</accession>
<evidence type="ECO:0000313" key="2">
    <source>
        <dbReference type="Proteomes" id="UP000254159"/>
    </source>
</evidence>
<dbReference type="GO" id="GO:0050515">
    <property type="term" value="F:4-(cytidine 5'-diphospho)-2-C-methyl-D-erythritol kinase activity"/>
    <property type="evidence" value="ECO:0007669"/>
    <property type="project" value="UniProtKB-EC"/>
</dbReference>
<protein>
    <submittedName>
        <fullName evidence="1">4-diphosphocytidyl-2-C-methyl-D-erythritol kinase</fullName>
        <ecNumber evidence="1">2.7.1.148</ecNumber>
    </submittedName>
</protein>
<name>A0A376RJM5_ECOLX</name>
<dbReference type="EC" id="2.7.1.148" evidence="1"/>